<keyword evidence="2" id="KW-1185">Reference proteome</keyword>
<dbReference type="RefSeq" id="WP_015861490.1">
    <property type="nucleotide sequence ID" value="NC_012796.1"/>
</dbReference>
<evidence type="ECO:0000313" key="2">
    <source>
        <dbReference type="Proteomes" id="UP000009071"/>
    </source>
</evidence>
<accession>C4XH22</accession>
<dbReference type="Proteomes" id="UP000009071">
    <property type="component" value="Chromosome"/>
</dbReference>
<dbReference type="KEGG" id="dma:DMR_28340"/>
<dbReference type="HOGENOM" id="CLU_149217_0_0_7"/>
<organism evidence="1 2">
    <name type="scientific">Solidesulfovibrio magneticus (strain ATCC 700980 / DSM 13731 / RS-1)</name>
    <name type="common">Desulfovibrio magneticus</name>
    <dbReference type="NCBI Taxonomy" id="573370"/>
    <lineage>
        <taxon>Bacteria</taxon>
        <taxon>Pseudomonadati</taxon>
        <taxon>Thermodesulfobacteriota</taxon>
        <taxon>Desulfovibrionia</taxon>
        <taxon>Desulfovibrionales</taxon>
        <taxon>Desulfovibrionaceae</taxon>
        <taxon>Solidesulfovibrio</taxon>
    </lineage>
</organism>
<dbReference type="STRING" id="573370.DMR_28340"/>
<dbReference type="EMBL" id="AP010904">
    <property type="protein sequence ID" value="BAH76325.1"/>
    <property type="molecule type" value="Genomic_DNA"/>
</dbReference>
<protein>
    <recommendedName>
        <fullName evidence="3">HMA domain-containing protein</fullName>
    </recommendedName>
</protein>
<name>C4XH22_SOLM1</name>
<sequence length="146" mass="15355">MIASCIEGRIRFRHPALSDPELLEIVTSQLAAMPGITEIEANPRTGSVLVSHDASVATSDLVAMAEALAATHAEALASAAPAKPAKKRMTPAQLKRRTQKIGLATCMAGAVATGLADTKAAHLTFGFALAGFAAWHLTMHRRRFLA</sequence>
<evidence type="ECO:0008006" key="3">
    <source>
        <dbReference type="Google" id="ProtNLM"/>
    </source>
</evidence>
<dbReference type="Pfam" id="PF19991">
    <property type="entry name" value="HMA_2"/>
    <property type="match status" value="1"/>
</dbReference>
<dbReference type="eggNOG" id="ENOG5032T53">
    <property type="taxonomic scope" value="Bacteria"/>
</dbReference>
<gene>
    <name evidence="1" type="ordered locus">DMR_28340</name>
</gene>
<dbReference type="OrthoDB" id="5397694at2"/>
<evidence type="ECO:0000313" key="1">
    <source>
        <dbReference type="EMBL" id="BAH76325.1"/>
    </source>
</evidence>
<reference evidence="1 2" key="1">
    <citation type="journal article" date="2009" name="Genome Res.">
        <title>Whole genome sequence of Desulfovibrio magneticus strain RS-1 revealed common gene clusters in magnetotactic bacteria.</title>
        <authorList>
            <person name="Nakazawa H."/>
            <person name="Arakaki A."/>
            <person name="Narita-Yamada S."/>
            <person name="Yashiro I."/>
            <person name="Jinno K."/>
            <person name="Aoki N."/>
            <person name="Tsuruyama A."/>
            <person name="Okamura Y."/>
            <person name="Tanikawa S."/>
            <person name="Fujita N."/>
            <person name="Takeyama H."/>
            <person name="Matsunaga T."/>
        </authorList>
    </citation>
    <scope>NUCLEOTIDE SEQUENCE [LARGE SCALE GENOMIC DNA]</scope>
    <source>
        <strain evidence="2">ATCC 700980 / DSM 13731 / RS-1</strain>
    </source>
</reference>
<proteinExistence type="predicted"/>
<dbReference type="AlphaFoldDB" id="C4XH22"/>